<feature type="compositionally biased region" description="Basic and acidic residues" evidence="16">
    <location>
        <begin position="106"/>
        <end position="116"/>
    </location>
</feature>
<evidence type="ECO:0000259" key="17">
    <source>
        <dbReference type="PROSITE" id="PS50011"/>
    </source>
</evidence>
<dbReference type="Gene3D" id="1.10.510.10">
    <property type="entry name" value="Transferase(Phosphotransferase) domain 1"/>
    <property type="match status" value="1"/>
</dbReference>
<dbReference type="InterPro" id="IPR000719">
    <property type="entry name" value="Prot_kinase_dom"/>
</dbReference>
<evidence type="ECO:0000256" key="11">
    <source>
        <dbReference type="ARBA" id="ARBA00023306"/>
    </source>
</evidence>
<keyword evidence="19" id="KW-1185">Reference proteome</keyword>
<gene>
    <name evidence="18" type="ORF">V1264_017024</name>
</gene>
<feature type="binding site" evidence="14">
    <location>
        <position position="219"/>
    </location>
    <ligand>
        <name>ATP</name>
        <dbReference type="ChEBI" id="CHEBI:30616"/>
    </ligand>
</feature>
<keyword evidence="10" id="KW-0539">Nucleus</keyword>
<dbReference type="EMBL" id="JBAMIC010000007">
    <property type="protein sequence ID" value="KAK7105675.1"/>
    <property type="molecule type" value="Genomic_DNA"/>
</dbReference>
<evidence type="ECO:0000313" key="18">
    <source>
        <dbReference type="EMBL" id="KAK7105675.1"/>
    </source>
</evidence>
<keyword evidence="5" id="KW-0808">Transferase</keyword>
<sequence length="468" mass="52489">MAGLLSTTLTGSMEAIHMAPVNEAHLKTSSSQPPALELNSSNLKTSSDTASAQESLQQTTAAGSENDSSVLNSSRDVNARNVQQSSNSSNYQSKDNPKSQGGSVTDKSRTENKDKTASPATAGNVNDRASLSKTKSMKRKRCDEDSESEKKSAAKKGGAERVSVEKTEEDEQTRSPAASKGRATFFVKDWEFVQVLGEGAYGEVKLAYNVKTREAVAVKIVDTSEKGVVWDDVRKEVCIHRMISHQNIIKFYGVRREGDIQYLFLEYASGGELFDRIEPDVGMPQAEAQKYFRQLIDGVEYLHSKGIAHRDIKPENLLLDENDDLKIADFGLATIFRYQEKWRYLERLCGSAPYLAPEVINNKPYRAEPADLWSCGIVFVAMLGGELPWDAAVLACVEYVNWRECHIEYRPWNKIDNLALCLLRRLLVDKPEKRYTITDIRKNQWFNKNFSKGECSLLFKVFDFTSAE</sequence>
<dbReference type="PANTHER" id="PTHR24346:SF107">
    <property type="entry name" value="SERINE_THREONINE-PROTEIN KINASE CHK1"/>
    <property type="match status" value="1"/>
</dbReference>
<dbReference type="FunFam" id="3.30.200.20:FF:000229">
    <property type="entry name" value="Serine/threonine-protein kinase Chk1"/>
    <property type="match status" value="1"/>
</dbReference>
<dbReference type="FunFam" id="1.10.510.10:FF:000301">
    <property type="entry name" value="Serine/threonine-protein kinase Chk1"/>
    <property type="match status" value="1"/>
</dbReference>
<accession>A0AAN9BH73</accession>
<keyword evidence="11" id="KW-0131">Cell cycle</keyword>
<comment type="similarity">
    <text evidence="2">Belongs to the protein kinase superfamily. CAMK Ser/Thr protein kinase family. NIM1 subfamily.</text>
</comment>
<dbReference type="Gene3D" id="3.30.200.20">
    <property type="entry name" value="Phosphorylase Kinase, domain 1"/>
    <property type="match status" value="1"/>
</dbReference>
<dbReference type="Pfam" id="PF00069">
    <property type="entry name" value="Pkinase"/>
    <property type="match status" value="1"/>
</dbReference>
<dbReference type="SMART" id="SM00220">
    <property type="entry name" value="S_TKc"/>
    <property type="match status" value="1"/>
</dbReference>
<dbReference type="PROSITE" id="PS00107">
    <property type="entry name" value="PROTEIN_KINASE_ATP"/>
    <property type="match status" value="1"/>
</dbReference>
<keyword evidence="8" id="KW-0418">Kinase</keyword>
<dbReference type="PROSITE" id="PS00108">
    <property type="entry name" value="PROTEIN_KINASE_ST"/>
    <property type="match status" value="1"/>
</dbReference>
<evidence type="ECO:0000256" key="12">
    <source>
        <dbReference type="ARBA" id="ARBA00047899"/>
    </source>
</evidence>
<dbReference type="InterPro" id="IPR011009">
    <property type="entry name" value="Kinase-like_dom_sf"/>
</dbReference>
<feature type="compositionally biased region" description="Low complexity" evidence="16">
    <location>
        <begin position="81"/>
        <end position="93"/>
    </location>
</feature>
<dbReference type="PANTHER" id="PTHR24346">
    <property type="entry name" value="MAP/MICROTUBULE AFFINITY-REGULATING KINASE"/>
    <property type="match status" value="1"/>
</dbReference>
<feature type="compositionally biased region" description="Polar residues" evidence="16">
    <location>
        <begin position="118"/>
        <end position="134"/>
    </location>
</feature>
<keyword evidence="7" id="KW-0227">DNA damage</keyword>
<evidence type="ECO:0000256" key="16">
    <source>
        <dbReference type="SAM" id="MobiDB-lite"/>
    </source>
</evidence>
<dbReference type="GO" id="GO:0005634">
    <property type="term" value="C:nucleus"/>
    <property type="evidence" value="ECO:0007669"/>
    <property type="project" value="UniProtKB-SubCell"/>
</dbReference>
<evidence type="ECO:0000313" key="19">
    <source>
        <dbReference type="Proteomes" id="UP001374579"/>
    </source>
</evidence>
<evidence type="ECO:0000256" key="5">
    <source>
        <dbReference type="ARBA" id="ARBA00022679"/>
    </source>
</evidence>
<dbReference type="SUPFAM" id="SSF56112">
    <property type="entry name" value="Protein kinase-like (PK-like)"/>
    <property type="match status" value="1"/>
</dbReference>
<feature type="compositionally biased region" description="Basic and acidic residues" evidence="16">
    <location>
        <begin position="148"/>
        <end position="166"/>
    </location>
</feature>
<evidence type="ECO:0000256" key="6">
    <source>
        <dbReference type="ARBA" id="ARBA00022741"/>
    </source>
</evidence>
<feature type="region of interest" description="Disordered" evidence="16">
    <location>
        <begin position="25"/>
        <end position="178"/>
    </location>
</feature>
<organism evidence="18 19">
    <name type="scientific">Littorina saxatilis</name>
    <dbReference type="NCBI Taxonomy" id="31220"/>
    <lineage>
        <taxon>Eukaryota</taxon>
        <taxon>Metazoa</taxon>
        <taxon>Spiralia</taxon>
        <taxon>Lophotrochozoa</taxon>
        <taxon>Mollusca</taxon>
        <taxon>Gastropoda</taxon>
        <taxon>Caenogastropoda</taxon>
        <taxon>Littorinimorpha</taxon>
        <taxon>Littorinoidea</taxon>
        <taxon>Littorinidae</taxon>
        <taxon>Littorina</taxon>
    </lineage>
</organism>
<evidence type="ECO:0000256" key="7">
    <source>
        <dbReference type="ARBA" id="ARBA00022763"/>
    </source>
</evidence>
<comment type="catalytic activity">
    <reaction evidence="13">
        <text>L-seryl-[protein] + ATP = O-phospho-L-seryl-[protein] + ADP + H(+)</text>
        <dbReference type="Rhea" id="RHEA:17989"/>
        <dbReference type="Rhea" id="RHEA-COMP:9863"/>
        <dbReference type="Rhea" id="RHEA-COMP:11604"/>
        <dbReference type="ChEBI" id="CHEBI:15378"/>
        <dbReference type="ChEBI" id="CHEBI:29999"/>
        <dbReference type="ChEBI" id="CHEBI:30616"/>
        <dbReference type="ChEBI" id="CHEBI:83421"/>
        <dbReference type="ChEBI" id="CHEBI:456216"/>
        <dbReference type="EC" id="2.7.11.1"/>
    </reaction>
</comment>
<keyword evidence="9 14" id="KW-0067">ATP-binding</keyword>
<evidence type="ECO:0000256" key="10">
    <source>
        <dbReference type="ARBA" id="ARBA00023242"/>
    </source>
</evidence>
<dbReference type="GO" id="GO:0005524">
    <property type="term" value="F:ATP binding"/>
    <property type="evidence" value="ECO:0007669"/>
    <property type="project" value="UniProtKB-UniRule"/>
</dbReference>
<evidence type="ECO:0000256" key="1">
    <source>
        <dbReference type="ARBA" id="ARBA00004123"/>
    </source>
</evidence>
<dbReference type="GO" id="GO:0004674">
    <property type="term" value="F:protein serine/threonine kinase activity"/>
    <property type="evidence" value="ECO:0007669"/>
    <property type="project" value="UniProtKB-KW"/>
</dbReference>
<evidence type="ECO:0000256" key="2">
    <source>
        <dbReference type="ARBA" id="ARBA00010791"/>
    </source>
</evidence>
<feature type="domain" description="Protein kinase" evidence="17">
    <location>
        <begin position="190"/>
        <end position="446"/>
    </location>
</feature>
<reference evidence="18 19" key="1">
    <citation type="submission" date="2024-02" db="EMBL/GenBank/DDBJ databases">
        <title>Chromosome-scale genome assembly of the rough periwinkle Littorina saxatilis.</title>
        <authorList>
            <person name="De Jode A."/>
            <person name="Faria R."/>
            <person name="Formenti G."/>
            <person name="Sims Y."/>
            <person name="Smith T.P."/>
            <person name="Tracey A."/>
            <person name="Wood J.M.D."/>
            <person name="Zagrodzka Z.B."/>
            <person name="Johannesson K."/>
            <person name="Butlin R.K."/>
            <person name="Leder E.H."/>
        </authorList>
    </citation>
    <scope>NUCLEOTIDE SEQUENCE [LARGE SCALE GENOMIC DNA]</scope>
    <source>
        <strain evidence="18">Snail1</strain>
        <tissue evidence="18">Muscle</tissue>
    </source>
</reference>
<dbReference type="PROSITE" id="PS50011">
    <property type="entry name" value="PROTEIN_KINASE_DOM"/>
    <property type="match status" value="1"/>
</dbReference>
<dbReference type="InterPro" id="IPR008271">
    <property type="entry name" value="Ser/Thr_kinase_AS"/>
</dbReference>
<feature type="compositionally biased region" description="Polar residues" evidence="16">
    <location>
        <begin position="27"/>
        <end position="76"/>
    </location>
</feature>
<evidence type="ECO:0000256" key="3">
    <source>
        <dbReference type="ARBA" id="ARBA00012513"/>
    </source>
</evidence>
<comment type="catalytic activity">
    <reaction evidence="12">
        <text>L-threonyl-[protein] + ATP = O-phospho-L-threonyl-[protein] + ADP + H(+)</text>
        <dbReference type="Rhea" id="RHEA:46608"/>
        <dbReference type="Rhea" id="RHEA-COMP:11060"/>
        <dbReference type="Rhea" id="RHEA-COMP:11605"/>
        <dbReference type="ChEBI" id="CHEBI:15378"/>
        <dbReference type="ChEBI" id="CHEBI:30013"/>
        <dbReference type="ChEBI" id="CHEBI:30616"/>
        <dbReference type="ChEBI" id="CHEBI:61977"/>
        <dbReference type="ChEBI" id="CHEBI:456216"/>
        <dbReference type="EC" id="2.7.11.1"/>
    </reaction>
</comment>
<dbReference type="GO" id="GO:0005737">
    <property type="term" value="C:cytoplasm"/>
    <property type="evidence" value="ECO:0007669"/>
    <property type="project" value="TreeGrafter"/>
</dbReference>
<keyword evidence="6 14" id="KW-0547">Nucleotide-binding</keyword>
<comment type="caution">
    <text evidence="18">The sequence shown here is derived from an EMBL/GenBank/DDBJ whole genome shotgun (WGS) entry which is preliminary data.</text>
</comment>
<evidence type="ECO:0000256" key="15">
    <source>
        <dbReference type="RuleBase" id="RU000304"/>
    </source>
</evidence>
<evidence type="ECO:0000256" key="8">
    <source>
        <dbReference type="ARBA" id="ARBA00022777"/>
    </source>
</evidence>
<keyword evidence="4 15" id="KW-0723">Serine/threonine-protein kinase</keyword>
<name>A0AAN9BH73_9CAEN</name>
<dbReference type="InterPro" id="IPR017441">
    <property type="entry name" value="Protein_kinase_ATP_BS"/>
</dbReference>
<evidence type="ECO:0000256" key="4">
    <source>
        <dbReference type="ARBA" id="ARBA00022527"/>
    </source>
</evidence>
<proteinExistence type="inferred from homology"/>
<dbReference type="Proteomes" id="UP001374579">
    <property type="component" value="Unassembled WGS sequence"/>
</dbReference>
<dbReference type="AlphaFoldDB" id="A0AAN9BH73"/>
<dbReference type="EC" id="2.7.11.1" evidence="3"/>
<protein>
    <recommendedName>
        <fullName evidence="3">non-specific serine/threonine protein kinase</fullName>
        <ecNumber evidence="3">2.7.11.1</ecNumber>
    </recommendedName>
</protein>
<evidence type="ECO:0000256" key="13">
    <source>
        <dbReference type="ARBA" id="ARBA00048679"/>
    </source>
</evidence>
<dbReference type="GO" id="GO:0006974">
    <property type="term" value="P:DNA damage response"/>
    <property type="evidence" value="ECO:0007669"/>
    <property type="project" value="UniProtKB-KW"/>
</dbReference>
<evidence type="ECO:0000256" key="9">
    <source>
        <dbReference type="ARBA" id="ARBA00022840"/>
    </source>
</evidence>
<comment type="subcellular location">
    <subcellularLocation>
        <location evidence="1">Nucleus</location>
    </subcellularLocation>
</comment>
<evidence type="ECO:0000256" key="14">
    <source>
        <dbReference type="PROSITE-ProRule" id="PRU10141"/>
    </source>
</evidence>
<dbReference type="GO" id="GO:0035556">
    <property type="term" value="P:intracellular signal transduction"/>
    <property type="evidence" value="ECO:0007669"/>
    <property type="project" value="TreeGrafter"/>
</dbReference>